<accession>A0A1M5BXX4</accession>
<evidence type="ECO:0000313" key="1">
    <source>
        <dbReference type="EMBL" id="SHF47266.1"/>
    </source>
</evidence>
<gene>
    <name evidence="1" type="ORF">SAMN05444408_1284</name>
</gene>
<reference evidence="2" key="1">
    <citation type="submission" date="2016-11" db="EMBL/GenBank/DDBJ databases">
        <authorList>
            <person name="Varghese N."/>
            <person name="Submissions S."/>
        </authorList>
    </citation>
    <scope>NUCLEOTIDE SEQUENCE [LARGE SCALE GENOMIC DNA]</scope>
    <source>
        <strain evidence="2">DSM 26898</strain>
    </source>
</reference>
<dbReference type="EMBL" id="FQVO01000028">
    <property type="protein sequence ID" value="SHF47266.1"/>
    <property type="molecule type" value="Genomic_DNA"/>
</dbReference>
<dbReference type="STRING" id="1302685.SAMN05444408_1284"/>
<proteinExistence type="predicted"/>
<dbReference type="Proteomes" id="UP000184236">
    <property type="component" value="Unassembled WGS sequence"/>
</dbReference>
<keyword evidence="2" id="KW-1185">Reference proteome</keyword>
<dbReference type="AlphaFoldDB" id="A0A1M5BXX4"/>
<dbReference type="RefSeq" id="WP_072886346.1">
    <property type="nucleotide sequence ID" value="NZ_FQVO01000028.1"/>
</dbReference>
<name>A0A1M5BXX4_9FLAO</name>
<protein>
    <submittedName>
        <fullName evidence="1">Uncharacterized protein</fullName>
    </submittedName>
</protein>
<dbReference type="OrthoDB" id="1231337at2"/>
<evidence type="ECO:0000313" key="2">
    <source>
        <dbReference type="Proteomes" id="UP000184236"/>
    </source>
</evidence>
<sequence length="351" mass="36419">MFNKNIFILHLFIMGVSGLLKSQVGINNNSPQATLDITAKTTDGSKPEGLLAPRLTGDQIKSEDLQYNAAQKGLIVYATSAVTLPSTKTANINSEGYYYFDGSTWQRMDTNTNIFNSNGALTGNRYVDLGTSSLGFIGSGNIGVGTISPNGSAALDINVNNRGFLPPRMTNTERNAIGSPATGLIVFSTTDGCLQINSGTPAAPNWGCIASQTGGGTAVVQVNSFTPNTPAGQALSEVCLGSICIRHDGAAAEGSIQIRSNTGSPIANTSVAGFQVATSGINEGNTVITTLATTYGSTIFYRGGASGGEFINYQISTGTGENYRAFLTLVGPSLIPGAGNGNYLLNLEKVR</sequence>
<organism evidence="1 2">
    <name type="scientific">Chryseobacterium takakiae</name>
    <dbReference type="NCBI Taxonomy" id="1302685"/>
    <lineage>
        <taxon>Bacteria</taxon>
        <taxon>Pseudomonadati</taxon>
        <taxon>Bacteroidota</taxon>
        <taxon>Flavobacteriia</taxon>
        <taxon>Flavobacteriales</taxon>
        <taxon>Weeksellaceae</taxon>
        <taxon>Chryseobacterium group</taxon>
        <taxon>Chryseobacterium</taxon>
    </lineage>
</organism>